<dbReference type="GO" id="GO:0045840">
    <property type="term" value="P:positive regulation of mitotic nuclear division"/>
    <property type="evidence" value="ECO:0007669"/>
    <property type="project" value="TreeGrafter"/>
</dbReference>
<feature type="signal peptide" evidence="6">
    <location>
        <begin position="1"/>
        <end position="22"/>
    </location>
</feature>
<proteinExistence type="predicted"/>
<accession>A0A8C6VTD5</accession>
<dbReference type="PROSITE" id="PS00022">
    <property type="entry name" value="EGF_1"/>
    <property type="match status" value="1"/>
</dbReference>
<keyword evidence="1 3" id="KW-0245">EGF-like domain</keyword>
<evidence type="ECO:0000256" key="1">
    <source>
        <dbReference type="ARBA" id="ARBA00022536"/>
    </source>
</evidence>
<evidence type="ECO:0000313" key="10">
    <source>
        <dbReference type="Proteomes" id="UP000694548"/>
    </source>
</evidence>
<sequence length="170" mass="19650">MHYRCVCVFVSAALALCKYCLAEWNTTHKSANQTVSNCNLHGDRDNCTETDPWNEHFSKCPEELMYYCIHGECRYIKEQNAPSCRCQSQYMGARCEYVSLDWQIGERQRIIIGSVVAGLIVLMALIVSVCIYSHRRRGLCWGRRRQREEPRNGTEKIGMMDTSTRHTDSV</sequence>
<dbReference type="Proteomes" id="UP000694548">
    <property type="component" value="Unassembled WGS sequence"/>
</dbReference>
<dbReference type="PANTHER" id="PTHR10740">
    <property type="entry name" value="TRANSFORMING GROWTH FACTOR ALPHA"/>
    <property type="match status" value="1"/>
</dbReference>
<evidence type="ECO:0000256" key="5">
    <source>
        <dbReference type="SAM" id="Phobius"/>
    </source>
</evidence>
<evidence type="ECO:0000313" key="8">
    <source>
        <dbReference type="EMBL" id="KAF7199301.1"/>
    </source>
</evidence>
<evidence type="ECO:0000256" key="2">
    <source>
        <dbReference type="ARBA" id="ARBA00023157"/>
    </source>
</evidence>
<gene>
    <name evidence="8 9" type="primary">btc</name>
    <name evidence="8" type="ORF">G4P62_018049</name>
</gene>
<dbReference type="Gene3D" id="2.10.25.10">
    <property type="entry name" value="Laminin"/>
    <property type="match status" value="1"/>
</dbReference>
<dbReference type="AlphaFoldDB" id="A0A8C6VTD5"/>
<evidence type="ECO:0000256" key="4">
    <source>
        <dbReference type="SAM" id="MobiDB-lite"/>
    </source>
</evidence>
<keyword evidence="5" id="KW-1133">Transmembrane helix</keyword>
<evidence type="ECO:0000256" key="3">
    <source>
        <dbReference type="PROSITE-ProRule" id="PRU00076"/>
    </source>
</evidence>
<dbReference type="GO" id="GO:0007173">
    <property type="term" value="P:epidermal growth factor receptor signaling pathway"/>
    <property type="evidence" value="ECO:0007669"/>
    <property type="project" value="TreeGrafter"/>
</dbReference>
<protein>
    <submittedName>
        <fullName evidence="9">Betacellulin, epidermal growth factor family member</fullName>
    </submittedName>
    <submittedName>
        <fullName evidence="8">Transcript variant X2</fullName>
    </submittedName>
</protein>
<feature type="disulfide bond" evidence="3">
    <location>
        <begin position="86"/>
        <end position="95"/>
    </location>
</feature>
<evidence type="ECO:0000256" key="6">
    <source>
        <dbReference type="SAM" id="SignalP"/>
    </source>
</evidence>
<dbReference type="Proteomes" id="UP000822369">
    <property type="component" value="Unassembled WGS sequence"/>
</dbReference>
<dbReference type="PANTHER" id="PTHR10740:SF3">
    <property type="entry name" value="PROBETACELLULIN"/>
    <property type="match status" value="1"/>
</dbReference>
<dbReference type="EMBL" id="JAAVVJ010000085">
    <property type="protein sequence ID" value="KAF7199301.1"/>
    <property type="molecule type" value="Genomic_DNA"/>
</dbReference>
<dbReference type="PROSITE" id="PS50026">
    <property type="entry name" value="EGF_3"/>
    <property type="match status" value="1"/>
</dbReference>
<dbReference type="OMA" id="QPKRKGH"/>
<dbReference type="GO" id="GO:0005154">
    <property type="term" value="F:epidermal growth factor receptor binding"/>
    <property type="evidence" value="ECO:0007669"/>
    <property type="project" value="TreeGrafter"/>
</dbReference>
<comment type="caution">
    <text evidence="3">Lacks conserved residue(s) required for the propagation of feature annotation.</text>
</comment>
<feature type="region of interest" description="Disordered" evidence="4">
    <location>
        <begin position="150"/>
        <end position="170"/>
    </location>
</feature>
<organism evidence="9 10">
    <name type="scientific">Nothobranchius furzeri</name>
    <name type="common">Turquoise killifish</name>
    <dbReference type="NCBI Taxonomy" id="105023"/>
    <lineage>
        <taxon>Eukaryota</taxon>
        <taxon>Metazoa</taxon>
        <taxon>Chordata</taxon>
        <taxon>Craniata</taxon>
        <taxon>Vertebrata</taxon>
        <taxon>Euteleostomi</taxon>
        <taxon>Actinopterygii</taxon>
        <taxon>Neopterygii</taxon>
        <taxon>Teleostei</taxon>
        <taxon>Neoteleostei</taxon>
        <taxon>Acanthomorphata</taxon>
        <taxon>Ovalentaria</taxon>
        <taxon>Atherinomorphae</taxon>
        <taxon>Cyprinodontiformes</taxon>
        <taxon>Nothobranchiidae</taxon>
        <taxon>Nothobranchius</taxon>
    </lineage>
</organism>
<dbReference type="SUPFAM" id="SSF57196">
    <property type="entry name" value="EGF/Laminin"/>
    <property type="match status" value="1"/>
</dbReference>
<reference evidence="8" key="1">
    <citation type="submission" date="2020-03" db="EMBL/GenBank/DDBJ databases">
        <title>Intra-Species Differences in Population Size shape Life History and Genome Evolution.</title>
        <authorList>
            <person name="Willemsen D."/>
            <person name="Cui R."/>
            <person name="Valenzano D.R."/>
        </authorList>
    </citation>
    <scope>NUCLEOTIDE SEQUENCE</scope>
    <source>
        <strain evidence="8">GRZ</strain>
        <tissue evidence="8">Whole</tissue>
    </source>
</reference>
<dbReference type="Ensembl" id="ENSNFUT00015040529.1">
    <property type="protein sequence ID" value="ENSNFUP00015038822.1"/>
    <property type="gene ID" value="ENSNFUG00015018716.1"/>
</dbReference>
<feature type="transmembrane region" description="Helical" evidence="5">
    <location>
        <begin position="110"/>
        <end position="134"/>
    </location>
</feature>
<evidence type="ECO:0000259" key="7">
    <source>
        <dbReference type="PROSITE" id="PS50026"/>
    </source>
</evidence>
<name>A0A8C6VTD5_NOTFU</name>
<dbReference type="GO" id="GO:0005615">
    <property type="term" value="C:extracellular space"/>
    <property type="evidence" value="ECO:0007669"/>
    <property type="project" value="TreeGrafter"/>
</dbReference>
<keyword evidence="2 3" id="KW-1015">Disulfide bond</keyword>
<dbReference type="PRINTS" id="PR00009">
    <property type="entry name" value="EGFTGF"/>
</dbReference>
<evidence type="ECO:0000313" key="9">
    <source>
        <dbReference type="Ensembl" id="ENSNFUP00015038822.1"/>
    </source>
</evidence>
<dbReference type="GO" id="GO:0008284">
    <property type="term" value="P:positive regulation of cell population proliferation"/>
    <property type="evidence" value="ECO:0007669"/>
    <property type="project" value="TreeGrafter"/>
</dbReference>
<feature type="chain" id="PRO_5044681713" evidence="6">
    <location>
        <begin position="23"/>
        <end position="170"/>
    </location>
</feature>
<reference evidence="9" key="2">
    <citation type="submission" date="2025-05" db="UniProtKB">
        <authorList>
            <consortium name="Ensembl"/>
        </authorList>
    </citation>
    <scope>IDENTIFICATION</scope>
</reference>
<feature type="domain" description="EGF-like" evidence="7">
    <location>
        <begin position="64"/>
        <end position="96"/>
    </location>
</feature>
<keyword evidence="6" id="KW-0732">Signal</keyword>
<dbReference type="GO" id="GO:0008083">
    <property type="term" value="F:growth factor activity"/>
    <property type="evidence" value="ECO:0007669"/>
    <property type="project" value="TreeGrafter"/>
</dbReference>
<keyword evidence="5" id="KW-0472">Membrane</keyword>
<keyword evidence="5" id="KW-0812">Transmembrane</keyword>
<dbReference type="InterPro" id="IPR000742">
    <property type="entry name" value="EGF"/>
</dbReference>
<keyword evidence="10" id="KW-1185">Reference proteome</keyword>
<dbReference type="GeneTree" id="ENSGT00940000160508"/>